<dbReference type="InterPro" id="IPR012340">
    <property type="entry name" value="NA-bd_OB-fold"/>
</dbReference>
<dbReference type="GO" id="GO:0006297">
    <property type="term" value="P:nucleotide-excision repair, DNA gap filling"/>
    <property type="evidence" value="ECO:0007669"/>
    <property type="project" value="TreeGrafter"/>
</dbReference>
<evidence type="ECO:0000256" key="8">
    <source>
        <dbReference type="ARBA" id="ARBA00022763"/>
    </source>
</evidence>
<comment type="catalytic activity">
    <reaction evidence="14 15">
        <text>ATP + (deoxyribonucleotide)n-3'-hydroxyl + 5'-phospho-(deoxyribonucleotide)m = (deoxyribonucleotide)n+m + AMP + diphosphate.</text>
        <dbReference type="EC" id="6.5.1.1"/>
    </reaction>
</comment>
<proteinExistence type="inferred from homology"/>
<dbReference type="Gene3D" id="2.40.50.140">
    <property type="entry name" value="Nucleic acid-binding proteins"/>
    <property type="match status" value="1"/>
</dbReference>
<dbReference type="OrthoDB" id="151490at2759"/>
<dbReference type="Pfam" id="PF04675">
    <property type="entry name" value="DNA_ligase_A_N"/>
    <property type="match status" value="1"/>
</dbReference>
<comment type="cofactor">
    <cofactor evidence="1">
        <name>Mg(2+)</name>
        <dbReference type="ChEBI" id="CHEBI:18420"/>
    </cofactor>
</comment>
<evidence type="ECO:0000313" key="20">
    <source>
        <dbReference type="Proteomes" id="UP000518752"/>
    </source>
</evidence>
<dbReference type="SUPFAM" id="SSF52113">
    <property type="entry name" value="BRCT domain"/>
    <property type="match status" value="1"/>
</dbReference>
<keyword evidence="10" id="KW-0460">Magnesium</keyword>
<keyword evidence="20" id="KW-1185">Reference proteome</keyword>
<keyword evidence="7 15" id="KW-0547">Nucleotide-binding</keyword>
<dbReference type="EC" id="6.5.1.1" evidence="15"/>
<keyword evidence="13" id="KW-0539">Nucleus</keyword>
<evidence type="ECO:0000256" key="1">
    <source>
        <dbReference type="ARBA" id="ARBA00001946"/>
    </source>
</evidence>
<evidence type="ECO:0000256" key="15">
    <source>
        <dbReference type="RuleBase" id="RU000617"/>
    </source>
</evidence>
<dbReference type="InterPro" id="IPR036420">
    <property type="entry name" value="BRCT_dom_sf"/>
</dbReference>
<keyword evidence="9 15" id="KW-0067">ATP-binding</keyword>
<evidence type="ECO:0000313" key="19">
    <source>
        <dbReference type="EMBL" id="KAF5391043.1"/>
    </source>
</evidence>
<evidence type="ECO:0000259" key="18">
    <source>
        <dbReference type="PROSITE" id="PS50172"/>
    </source>
</evidence>
<dbReference type="EMBL" id="JAACJN010000012">
    <property type="protein sequence ID" value="KAF5391043.1"/>
    <property type="molecule type" value="Genomic_DNA"/>
</dbReference>
<evidence type="ECO:0000256" key="13">
    <source>
        <dbReference type="ARBA" id="ARBA00023242"/>
    </source>
</evidence>
<dbReference type="PANTHER" id="PTHR45997:SF1">
    <property type="entry name" value="DNA LIGASE 4"/>
    <property type="match status" value="1"/>
</dbReference>
<dbReference type="InterPro" id="IPR044125">
    <property type="entry name" value="Adenylation_DNA_ligase_IV"/>
</dbReference>
<dbReference type="InterPro" id="IPR012310">
    <property type="entry name" value="DNA_ligase_ATP-dep_cent"/>
</dbReference>
<evidence type="ECO:0000256" key="6">
    <source>
        <dbReference type="ARBA" id="ARBA00022737"/>
    </source>
</evidence>
<keyword evidence="8 15" id="KW-0227">DNA damage</keyword>
<dbReference type="NCBIfam" id="TIGR00574">
    <property type="entry name" value="dnl1"/>
    <property type="match status" value="1"/>
</dbReference>
<comment type="similarity">
    <text evidence="3 16">Belongs to the ATP-dependent DNA ligase family.</text>
</comment>
<evidence type="ECO:0000256" key="12">
    <source>
        <dbReference type="ARBA" id="ARBA00023204"/>
    </source>
</evidence>
<dbReference type="CDD" id="cd07903">
    <property type="entry name" value="Adenylation_DNA_ligase_IV"/>
    <property type="match status" value="1"/>
</dbReference>
<reference evidence="19 20" key="1">
    <citation type="journal article" date="2020" name="ISME J.">
        <title>Uncovering the hidden diversity of litter-decomposition mechanisms in mushroom-forming fungi.</title>
        <authorList>
            <person name="Floudas D."/>
            <person name="Bentzer J."/>
            <person name="Ahren D."/>
            <person name="Johansson T."/>
            <person name="Persson P."/>
            <person name="Tunlid A."/>
        </authorList>
    </citation>
    <scope>NUCLEOTIDE SEQUENCE [LARGE SCALE GENOMIC DNA]</scope>
    <source>
        <strain evidence="19 20">CBS 406.79</strain>
    </source>
</reference>
<evidence type="ECO:0000256" key="14">
    <source>
        <dbReference type="ARBA" id="ARBA00034003"/>
    </source>
</evidence>
<dbReference type="InterPro" id="IPR036599">
    <property type="entry name" value="DNA_ligase_N_sf"/>
</dbReference>
<accession>A0A8H5MEG9</accession>
<keyword evidence="4 15" id="KW-0436">Ligase</keyword>
<dbReference type="Gene3D" id="3.40.50.10190">
    <property type="entry name" value="BRCT domain"/>
    <property type="match status" value="1"/>
</dbReference>
<dbReference type="InterPro" id="IPR029710">
    <property type="entry name" value="LIG4"/>
</dbReference>
<dbReference type="GO" id="GO:0046872">
    <property type="term" value="F:metal ion binding"/>
    <property type="evidence" value="ECO:0007669"/>
    <property type="project" value="UniProtKB-KW"/>
</dbReference>
<dbReference type="Pfam" id="PF04679">
    <property type="entry name" value="DNA_ligase_A_C"/>
    <property type="match status" value="1"/>
</dbReference>
<dbReference type="Gene3D" id="3.30.470.30">
    <property type="entry name" value="DNA ligase/mRNA capping enzyme"/>
    <property type="match status" value="1"/>
</dbReference>
<gene>
    <name evidence="19" type="ORF">D9757_003979</name>
</gene>
<dbReference type="InterPro" id="IPR001357">
    <property type="entry name" value="BRCT_dom"/>
</dbReference>
<dbReference type="GO" id="GO:0003677">
    <property type="term" value="F:DNA binding"/>
    <property type="evidence" value="ECO:0007669"/>
    <property type="project" value="InterPro"/>
</dbReference>
<dbReference type="Gene3D" id="1.10.3260.10">
    <property type="entry name" value="DNA ligase, ATP-dependent, N-terminal domain"/>
    <property type="match status" value="1"/>
</dbReference>
<protein>
    <recommendedName>
        <fullName evidence="15">DNA ligase</fullName>
        <ecNumber evidence="15">6.5.1.1</ecNumber>
    </recommendedName>
</protein>
<evidence type="ECO:0000259" key="17">
    <source>
        <dbReference type="PROSITE" id="PS50160"/>
    </source>
</evidence>
<dbReference type="SUPFAM" id="SSF56091">
    <property type="entry name" value="DNA ligase/mRNA capping enzyme, catalytic domain"/>
    <property type="match status" value="1"/>
</dbReference>
<evidence type="ECO:0000256" key="10">
    <source>
        <dbReference type="ARBA" id="ARBA00022842"/>
    </source>
</evidence>
<dbReference type="InterPro" id="IPR016059">
    <property type="entry name" value="DNA_ligase_ATP-dep_CS"/>
</dbReference>
<keyword evidence="12 15" id="KW-0234">DNA repair</keyword>
<evidence type="ECO:0000256" key="9">
    <source>
        <dbReference type="ARBA" id="ARBA00022840"/>
    </source>
</evidence>
<evidence type="ECO:0000256" key="7">
    <source>
        <dbReference type="ARBA" id="ARBA00022741"/>
    </source>
</evidence>
<evidence type="ECO:0000256" key="4">
    <source>
        <dbReference type="ARBA" id="ARBA00022598"/>
    </source>
</evidence>
<dbReference type="GO" id="GO:0003910">
    <property type="term" value="F:DNA ligase (ATP) activity"/>
    <property type="evidence" value="ECO:0007669"/>
    <property type="project" value="UniProtKB-EC"/>
</dbReference>
<keyword evidence="5" id="KW-0479">Metal-binding</keyword>
<dbReference type="PROSITE" id="PS00697">
    <property type="entry name" value="DNA_LIGASE_A1"/>
    <property type="match status" value="1"/>
</dbReference>
<evidence type="ECO:0000256" key="11">
    <source>
        <dbReference type="ARBA" id="ARBA00023172"/>
    </source>
</evidence>
<dbReference type="GO" id="GO:0006303">
    <property type="term" value="P:double-strand break repair via nonhomologous end joining"/>
    <property type="evidence" value="ECO:0007669"/>
    <property type="project" value="TreeGrafter"/>
</dbReference>
<keyword evidence="6" id="KW-0677">Repeat</keyword>
<dbReference type="GO" id="GO:0071897">
    <property type="term" value="P:DNA biosynthetic process"/>
    <property type="evidence" value="ECO:0007669"/>
    <property type="project" value="InterPro"/>
</dbReference>
<name>A0A8H5MEG9_9AGAR</name>
<dbReference type="InterPro" id="IPR000977">
    <property type="entry name" value="DNA_ligase_ATP-dep"/>
</dbReference>
<dbReference type="Pfam" id="PF01068">
    <property type="entry name" value="DNA_ligase_A_M"/>
    <property type="match status" value="1"/>
</dbReference>
<evidence type="ECO:0000256" key="16">
    <source>
        <dbReference type="RuleBase" id="RU004196"/>
    </source>
</evidence>
<feature type="domain" description="BRCT" evidence="18">
    <location>
        <begin position="530"/>
        <end position="640"/>
    </location>
</feature>
<evidence type="ECO:0000256" key="5">
    <source>
        <dbReference type="ARBA" id="ARBA00022723"/>
    </source>
</evidence>
<dbReference type="PROSITE" id="PS50172">
    <property type="entry name" value="BRCT"/>
    <property type="match status" value="1"/>
</dbReference>
<dbReference type="GO" id="GO:0032807">
    <property type="term" value="C:DNA ligase IV complex"/>
    <property type="evidence" value="ECO:0007669"/>
    <property type="project" value="TreeGrafter"/>
</dbReference>
<evidence type="ECO:0000256" key="3">
    <source>
        <dbReference type="ARBA" id="ARBA00007572"/>
    </source>
</evidence>
<comment type="caution">
    <text evidence="19">The sequence shown here is derived from an EMBL/GenBank/DDBJ whole genome shotgun (WGS) entry which is preliminary data.</text>
</comment>
<organism evidence="19 20">
    <name type="scientific">Collybiopsis confluens</name>
    <dbReference type="NCBI Taxonomy" id="2823264"/>
    <lineage>
        <taxon>Eukaryota</taxon>
        <taxon>Fungi</taxon>
        <taxon>Dikarya</taxon>
        <taxon>Basidiomycota</taxon>
        <taxon>Agaricomycotina</taxon>
        <taxon>Agaricomycetes</taxon>
        <taxon>Agaricomycetidae</taxon>
        <taxon>Agaricales</taxon>
        <taxon>Marasmiineae</taxon>
        <taxon>Omphalotaceae</taxon>
        <taxon>Collybiopsis</taxon>
    </lineage>
</organism>
<dbReference type="GO" id="GO:0005524">
    <property type="term" value="F:ATP binding"/>
    <property type="evidence" value="ECO:0007669"/>
    <property type="project" value="UniProtKB-KW"/>
</dbReference>
<dbReference type="GO" id="GO:0006310">
    <property type="term" value="P:DNA recombination"/>
    <property type="evidence" value="ECO:0007669"/>
    <property type="project" value="UniProtKB-KW"/>
</dbReference>
<keyword evidence="11 15" id="KW-0233">DNA recombination</keyword>
<feature type="domain" description="ATP-dependent DNA ligase family profile" evidence="17">
    <location>
        <begin position="184"/>
        <end position="318"/>
    </location>
</feature>
<sequence>MVRETTAIEQKWIVRIIMKDMAISVRETTVFSVFHPDAQDLYNTTSDLRTVAWSLYDSERRINTMEKDLQLFKPFKPMLCTPLKSIKETVNEMKGQEFFIEEKLDGERMQVHVQGGKYFYCSRKGTDYTYLYGKNVNCGSLTAHLAKAFDERIESIILDGEMIAVDSETHQVLPFGSLKEAASGKMKNAQVCFKIFDILYLNGESLLNRTVKFRKRNMRAAIKEIKGRVGFVTEYMGRTAQEILRRLEEVLDAKGEGLVIKHPSSKYVLNDRNLDWVKIKPEHIDGMAESLDLLVVAGNYGRGKRGGKVSTLLCALKDDLGLNNSGSDRYRTFVRVGSGLTDVLLDRITDMPWKTRGSEGLPGWLQTLKVWGDNKYDVYLEPEEAFVLEVKASEIIASDHHHFDYSLRFPRAVRIRDDLGKDDCWTASRVMDYIRSEKKRKLDDGSKIGPAKKKPKKATKKIEVLPVYRNPNVGHIIPKKKRQPLKEPLNSDATDPDETLVAIELKDIADVKDFDDTERECEDDTTIYYDSDIIFKHLYLYLDSPANSERLGMAVKKKHEVEINESFVSLKKIISDNGGQIVDLDDPKLTHIVLDKRDTSRQVILRKRTSIPKHRRLVVSTFIDACLAEETLLNEEGAPASFV</sequence>
<dbReference type="AlphaFoldDB" id="A0A8H5MEG9"/>
<dbReference type="InterPro" id="IPR012308">
    <property type="entry name" value="DNA_ligase_ATP-dep_N"/>
</dbReference>
<dbReference type="PANTHER" id="PTHR45997">
    <property type="entry name" value="DNA LIGASE 4"/>
    <property type="match status" value="1"/>
</dbReference>
<evidence type="ECO:0000256" key="2">
    <source>
        <dbReference type="ARBA" id="ARBA00004123"/>
    </source>
</evidence>
<dbReference type="SUPFAM" id="SSF50249">
    <property type="entry name" value="Nucleic acid-binding proteins"/>
    <property type="match status" value="1"/>
</dbReference>
<dbReference type="Proteomes" id="UP000518752">
    <property type="component" value="Unassembled WGS sequence"/>
</dbReference>
<comment type="subcellular location">
    <subcellularLocation>
        <location evidence="2">Nucleus</location>
    </subcellularLocation>
</comment>
<dbReference type="PROSITE" id="PS50160">
    <property type="entry name" value="DNA_LIGASE_A3"/>
    <property type="match status" value="1"/>
</dbReference>
<dbReference type="InterPro" id="IPR012309">
    <property type="entry name" value="DNA_ligase_ATP-dep_C"/>
</dbReference>